<organism evidence="1 2">
    <name type="scientific">Roseitalea porphyridii</name>
    <dbReference type="NCBI Taxonomy" id="1852022"/>
    <lineage>
        <taxon>Bacteria</taxon>
        <taxon>Pseudomonadati</taxon>
        <taxon>Pseudomonadota</taxon>
        <taxon>Alphaproteobacteria</taxon>
        <taxon>Hyphomicrobiales</taxon>
        <taxon>Ahrensiaceae</taxon>
        <taxon>Roseitalea</taxon>
    </lineage>
</organism>
<evidence type="ECO:0000313" key="1">
    <source>
        <dbReference type="EMBL" id="QBK31519.1"/>
    </source>
</evidence>
<dbReference type="AlphaFoldDB" id="A0A4P6V428"/>
<dbReference type="RefSeq" id="WP_131617179.1">
    <property type="nucleotide sequence ID" value="NZ_CP036532.1"/>
</dbReference>
<dbReference type="EMBL" id="CP036532">
    <property type="protein sequence ID" value="QBK31519.1"/>
    <property type="molecule type" value="Genomic_DNA"/>
</dbReference>
<accession>A0A4P6V428</accession>
<keyword evidence="2" id="KW-1185">Reference proteome</keyword>
<name>A0A4P6V428_9HYPH</name>
<protein>
    <submittedName>
        <fullName evidence="1">DUF2948 family protein</fullName>
    </submittedName>
</protein>
<evidence type="ECO:0000313" key="2">
    <source>
        <dbReference type="Proteomes" id="UP000293719"/>
    </source>
</evidence>
<dbReference type="InterPro" id="IPR021335">
    <property type="entry name" value="DUF2948"/>
</dbReference>
<dbReference type="GeneID" id="90768301"/>
<proteinExistence type="predicted"/>
<dbReference type="KEGG" id="rpod:E0E05_13410"/>
<sequence length="146" mass="15832">MDGLKLMALDESDLTVISAQMQDAITKPSTFDYRPSANRFSLVANRFAWDAETGGRARGHERRQAALSFARVTGVKTIGIRRGDDDQVLSLLAIRFLPGGEAPAGTVELVFADEAAVRLDVEVIEAQMADLGSAWETSFKPRHPAG</sequence>
<dbReference type="Proteomes" id="UP000293719">
    <property type="component" value="Chromosome"/>
</dbReference>
<dbReference type="Pfam" id="PF11164">
    <property type="entry name" value="DUF2948"/>
    <property type="match status" value="1"/>
</dbReference>
<reference evidence="1 2" key="1">
    <citation type="journal article" date="2017" name="Int. J. Syst. Evol. Microbiol.">
        <title>Roseitalea porphyridii gen. nov., sp. nov., isolated from a red alga, and reclassification of Hoeflea suaedae Chung et al. 2013 as Pseudohoeflea suaedae gen. nov., comb. nov.</title>
        <authorList>
            <person name="Hyeon J.W."/>
            <person name="Jeong S.E."/>
            <person name="Baek K."/>
            <person name="Jeon C.O."/>
        </authorList>
    </citation>
    <scope>NUCLEOTIDE SEQUENCE [LARGE SCALE GENOMIC DNA]</scope>
    <source>
        <strain evidence="1 2">MA7-20</strain>
    </source>
</reference>
<dbReference type="OrthoDB" id="9806367at2"/>
<gene>
    <name evidence="1" type="ORF">E0E05_13410</name>
</gene>